<dbReference type="KEGG" id="sbd:ATN00_05340"/>
<comment type="catalytic activity">
    <reaction evidence="1">
        <text>Eliminative cleavage of (1-&gt;4)-alpha-D-galacturonan to give oligosaccharides with 4-deoxy-alpha-D-galact-4-enuronosyl groups at their non-reducing ends.</text>
        <dbReference type="EC" id="4.2.2.2"/>
    </reaction>
</comment>
<feature type="chain" id="PRO_5006611922" description="Probable pectate lyase C" evidence="13">
    <location>
        <begin position="20"/>
        <end position="448"/>
    </location>
</feature>
<dbReference type="GO" id="GO:0000272">
    <property type="term" value="P:polysaccharide catabolic process"/>
    <property type="evidence" value="ECO:0007669"/>
    <property type="project" value="UniProtKB-KW"/>
</dbReference>
<dbReference type="STRING" id="1332080.ATN00_05340"/>
<keyword evidence="7 14" id="KW-0456">Lyase</keyword>
<dbReference type="Gene3D" id="2.160.20.10">
    <property type="entry name" value="Single-stranded right-handed beta-helix, Pectin lyase-like"/>
    <property type="match status" value="1"/>
</dbReference>
<evidence type="ECO:0000256" key="6">
    <source>
        <dbReference type="ARBA" id="ARBA00023180"/>
    </source>
</evidence>
<organism evidence="14 15">
    <name type="scientific">Sphingobium baderi</name>
    <dbReference type="NCBI Taxonomy" id="1332080"/>
    <lineage>
        <taxon>Bacteria</taxon>
        <taxon>Pseudomonadati</taxon>
        <taxon>Pseudomonadota</taxon>
        <taxon>Alphaproteobacteria</taxon>
        <taxon>Sphingomonadales</taxon>
        <taxon>Sphingomonadaceae</taxon>
        <taxon>Sphingobium</taxon>
    </lineage>
</organism>
<dbReference type="EC" id="4.2.2.2" evidence="3"/>
<dbReference type="InterPro" id="IPR011050">
    <property type="entry name" value="Pectin_lyase_fold/virulence"/>
</dbReference>
<accession>A0A0S3F3U1</accession>
<dbReference type="GO" id="GO:0046872">
    <property type="term" value="F:metal ion binding"/>
    <property type="evidence" value="ECO:0007669"/>
    <property type="project" value="UniProtKB-KW"/>
</dbReference>
<comment type="similarity">
    <text evidence="2">Belongs to the polysaccharide lyase 1 family.</text>
</comment>
<dbReference type="PROSITE" id="PS00018">
    <property type="entry name" value="EF_HAND_1"/>
    <property type="match status" value="1"/>
</dbReference>
<keyword evidence="8" id="KW-0119">Carbohydrate metabolism</keyword>
<evidence type="ECO:0000256" key="8">
    <source>
        <dbReference type="ARBA" id="ARBA00023277"/>
    </source>
</evidence>
<dbReference type="InterPro" id="IPR018247">
    <property type="entry name" value="EF_Hand_1_Ca_BS"/>
</dbReference>
<name>A0A0S3F3U1_9SPHN</name>
<keyword evidence="10" id="KW-0624">Polysaccharide degradation</keyword>
<evidence type="ECO:0000256" key="4">
    <source>
        <dbReference type="ARBA" id="ARBA00016512"/>
    </source>
</evidence>
<evidence type="ECO:0000256" key="1">
    <source>
        <dbReference type="ARBA" id="ARBA00000695"/>
    </source>
</evidence>
<proteinExistence type="inferred from homology"/>
<dbReference type="SUPFAM" id="SSF51126">
    <property type="entry name" value="Pectin lyase-like"/>
    <property type="match status" value="1"/>
</dbReference>
<keyword evidence="6" id="KW-0325">Glycoprotein</keyword>
<reference evidence="14 15" key="1">
    <citation type="submission" date="2015-11" db="EMBL/GenBank/DDBJ databases">
        <title>A Two-component Flavoprotein Monooxygenase System MeaXY Responsible for para-Hydroxylation of 2-Methyl-6-ethylaniline and 2,6-Diethylaniline in Sphingobium baderi DE-13.</title>
        <authorList>
            <person name="Cheng M."/>
            <person name="Meng Q."/>
            <person name="Yang Y."/>
            <person name="Chu C."/>
            <person name="Yan X."/>
            <person name="He J."/>
            <person name="Li S."/>
        </authorList>
    </citation>
    <scope>NUCLEOTIDE SEQUENCE [LARGE SCALE GENOMIC DNA]</scope>
    <source>
        <strain evidence="14 15">DE-13</strain>
    </source>
</reference>
<keyword evidence="9" id="KW-0961">Cell wall biogenesis/degradation</keyword>
<evidence type="ECO:0000256" key="2">
    <source>
        <dbReference type="ARBA" id="ARBA00010980"/>
    </source>
</evidence>
<keyword evidence="13" id="KW-0732">Signal</keyword>
<evidence type="ECO:0000256" key="13">
    <source>
        <dbReference type="SAM" id="SignalP"/>
    </source>
</evidence>
<dbReference type="GO" id="GO:0071555">
    <property type="term" value="P:cell wall organization"/>
    <property type="evidence" value="ECO:0007669"/>
    <property type="project" value="UniProtKB-KW"/>
</dbReference>
<evidence type="ECO:0000256" key="3">
    <source>
        <dbReference type="ARBA" id="ARBA00012272"/>
    </source>
</evidence>
<evidence type="ECO:0000256" key="10">
    <source>
        <dbReference type="ARBA" id="ARBA00023326"/>
    </source>
</evidence>
<keyword evidence="5" id="KW-0479">Metal-binding</keyword>
<sequence length="448" mass="47752">MGKATLLTLIAGGALPVAALLSTAGVERMSQKSDTLKTAFPGAEGYGAMAVGGRGGRVIAVTTLADSGSGSLRACIDHQGPRVCVFRVAGVIRFTQRPPIITNPFITIAGQTAPGGGITLAHGGGPWGVTPLLIKDTNDVVIRDIRVRPDMRGDVRGGNDAITFENSRNIILDHVSGSWALDENINGQGDNDNVTISWSIFAEGIPKHDKCALLGSDPTKPQRMSFIYNVCAHNGDRNPDMNFTPKSCIDIINNIFYDAGSQFAELWESYGGTWANIVGNIFRAGPSTSPQAIGIDRQQIGSRGAGRLFLQDNLFEGTFIQLAPSLSEIVVDSPVCPLSIKPMTPQAAYGAILQQAGAFPRDAIDRRIVAEIRDRTGHIRKQPGAIPSIALGETEADSDGDGMPDTWERAHGTQAGVSDPWQDADRDGVLNLDEYLDDAHRRLVASTD</sequence>
<dbReference type="Proteomes" id="UP000056968">
    <property type="component" value="Chromosome"/>
</dbReference>
<dbReference type="GO" id="GO:0030570">
    <property type="term" value="F:pectate lyase activity"/>
    <property type="evidence" value="ECO:0007669"/>
    <property type="project" value="UniProtKB-EC"/>
</dbReference>
<evidence type="ECO:0000256" key="9">
    <source>
        <dbReference type="ARBA" id="ARBA00023316"/>
    </source>
</evidence>
<evidence type="ECO:0000256" key="5">
    <source>
        <dbReference type="ARBA" id="ARBA00022723"/>
    </source>
</evidence>
<dbReference type="AlphaFoldDB" id="A0A0S3F3U1"/>
<evidence type="ECO:0000256" key="7">
    <source>
        <dbReference type="ARBA" id="ARBA00023239"/>
    </source>
</evidence>
<feature type="region of interest" description="Disordered" evidence="12">
    <location>
        <begin position="393"/>
        <end position="425"/>
    </location>
</feature>
<comment type="function">
    <text evidence="11">Pectinolytic enzyme consist of four classes of enzymes: pectin lyase, polygalacturonase, pectin methylesterase and rhamnogalacturonase. Among pectinolytic enzymes, pectin lyase is the most important in depolymerization of pectin, since it cleaves internal glycosidic bonds of highly methylated pectins. Favors pectate, the anion, over pectin, the methyl ester.</text>
</comment>
<keyword evidence="15" id="KW-1185">Reference proteome</keyword>
<dbReference type="PANTHER" id="PTHR42970:SF1">
    <property type="entry name" value="PECTATE LYASE C-RELATED"/>
    <property type="match status" value="1"/>
</dbReference>
<protein>
    <recommendedName>
        <fullName evidence="4">Probable pectate lyase C</fullName>
        <ecNumber evidence="3">4.2.2.2</ecNumber>
    </recommendedName>
</protein>
<dbReference type="PANTHER" id="PTHR42970">
    <property type="entry name" value="PECTATE LYASE C-RELATED"/>
    <property type="match status" value="1"/>
</dbReference>
<dbReference type="InterPro" id="IPR012334">
    <property type="entry name" value="Pectin_lyas_fold"/>
</dbReference>
<feature type="signal peptide" evidence="13">
    <location>
        <begin position="1"/>
        <end position="19"/>
    </location>
</feature>
<dbReference type="InterPro" id="IPR052063">
    <property type="entry name" value="Polysaccharide_Lyase_1"/>
</dbReference>
<evidence type="ECO:0000313" key="15">
    <source>
        <dbReference type="Proteomes" id="UP000056968"/>
    </source>
</evidence>
<evidence type="ECO:0000256" key="12">
    <source>
        <dbReference type="SAM" id="MobiDB-lite"/>
    </source>
</evidence>
<evidence type="ECO:0000313" key="14">
    <source>
        <dbReference type="EMBL" id="ALR22395.1"/>
    </source>
</evidence>
<gene>
    <name evidence="14" type="ORF">ATN00_05340</name>
</gene>
<dbReference type="EMBL" id="CP013264">
    <property type="protein sequence ID" value="ALR22395.1"/>
    <property type="molecule type" value="Genomic_DNA"/>
</dbReference>
<evidence type="ECO:0000256" key="11">
    <source>
        <dbReference type="ARBA" id="ARBA00025679"/>
    </source>
</evidence>